<keyword evidence="2" id="KW-1003">Cell membrane</keyword>
<feature type="transmembrane region" description="Helical" evidence="6">
    <location>
        <begin position="40"/>
        <end position="68"/>
    </location>
</feature>
<gene>
    <name evidence="8" type="ORF">FC14_GL000490</name>
</gene>
<keyword evidence="9" id="KW-1185">Reference proteome</keyword>
<dbReference type="Proteomes" id="UP000051008">
    <property type="component" value="Unassembled WGS sequence"/>
</dbReference>
<evidence type="ECO:0000313" key="9">
    <source>
        <dbReference type="Proteomes" id="UP000051008"/>
    </source>
</evidence>
<keyword evidence="4 6" id="KW-1133">Transmembrane helix</keyword>
<evidence type="ECO:0000256" key="1">
    <source>
        <dbReference type="ARBA" id="ARBA00004162"/>
    </source>
</evidence>
<evidence type="ECO:0000259" key="7">
    <source>
        <dbReference type="Pfam" id="PF04024"/>
    </source>
</evidence>
<evidence type="ECO:0000256" key="6">
    <source>
        <dbReference type="SAM" id="Phobius"/>
    </source>
</evidence>
<dbReference type="Pfam" id="PF04024">
    <property type="entry name" value="PspC"/>
    <property type="match status" value="1"/>
</dbReference>
<dbReference type="InterPro" id="IPR052027">
    <property type="entry name" value="PspC"/>
</dbReference>
<dbReference type="AlphaFoldDB" id="A0A0R2A9G7"/>
<dbReference type="PANTHER" id="PTHR33885">
    <property type="entry name" value="PHAGE SHOCK PROTEIN C"/>
    <property type="match status" value="1"/>
</dbReference>
<dbReference type="GO" id="GO:0005886">
    <property type="term" value="C:plasma membrane"/>
    <property type="evidence" value="ECO:0007669"/>
    <property type="project" value="UniProtKB-SubCell"/>
</dbReference>
<organism evidence="8 9">
    <name type="scientific">Ligilactobacillus agilis DSM 20509</name>
    <dbReference type="NCBI Taxonomy" id="1423718"/>
    <lineage>
        <taxon>Bacteria</taxon>
        <taxon>Bacillati</taxon>
        <taxon>Bacillota</taxon>
        <taxon>Bacilli</taxon>
        <taxon>Lactobacillales</taxon>
        <taxon>Lactobacillaceae</taxon>
        <taxon>Ligilactobacillus</taxon>
    </lineage>
</organism>
<feature type="domain" description="Phage shock protein PspC N-terminal" evidence="7">
    <location>
        <begin position="8"/>
        <end position="70"/>
    </location>
</feature>
<evidence type="ECO:0000256" key="3">
    <source>
        <dbReference type="ARBA" id="ARBA00022692"/>
    </source>
</evidence>
<dbReference type="InterPro" id="IPR007168">
    <property type="entry name" value="Phageshock_PspC_N"/>
</dbReference>
<evidence type="ECO:0000256" key="4">
    <source>
        <dbReference type="ARBA" id="ARBA00022989"/>
    </source>
</evidence>
<evidence type="ECO:0000256" key="5">
    <source>
        <dbReference type="ARBA" id="ARBA00023136"/>
    </source>
</evidence>
<dbReference type="PANTHER" id="PTHR33885:SF3">
    <property type="entry name" value="PHAGE SHOCK PROTEIN C"/>
    <property type="match status" value="1"/>
</dbReference>
<sequence>MGGSLMAKKLYRSHNRLIAGVCAGLAEYFNIKVKTVRLSFVAATLICGILPHLSVVPVGIYIILALVMPLNPQQEQFSYFDLFKLFTGQTAKPNQTNSEYTKSGRKIIKDARERDIH</sequence>
<proteinExistence type="predicted"/>
<name>A0A0R2A9G7_9LACO</name>
<accession>A0A0R2A9G7</accession>
<evidence type="ECO:0000313" key="8">
    <source>
        <dbReference type="EMBL" id="KRM63455.1"/>
    </source>
</evidence>
<evidence type="ECO:0000256" key="2">
    <source>
        <dbReference type="ARBA" id="ARBA00022475"/>
    </source>
</evidence>
<comment type="caution">
    <text evidence="8">The sequence shown here is derived from an EMBL/GenBank/DDBJ whole genome shotgun (WGS) entry which is preliminary data.</text>
</comment>
<reference evidence="8 9" key="1">
    <citation type="journal article" date="2015" name="Genome Announc.">
        <title>Expanding the biotechnology potential of lactobacilli through comparative genomics of 213 strains and associated genera.</title>
        <authorList>
            <person name="Sun Z."/>
            <person name="Harris H.M."/>
            <person name="McCann A."/>
            <person name="Guo C."/>
            <person name="Argimon S."/>
            <person name="Zhang W."/>
            <person name="Yang X."/>
            <person name="Jeffery I.B."/>
            <person name="Cooney J.C."/>
            <person name="Kagawa T.F."/>
            <person name="Liu W."/>
            <person name="Song Y."/>
            <person name="Salvetti E."/>
            <person name="Wrobel A."/>
            <person name="Rasinkangas P."/>
            <person name="Parkhill J."/>
            <person name="Rea M.C."/>
            <person name="O'Sullivan O."/>
            <person name="Ritari J."/>
            <person name="Douillard F.P."/>
            <person name="Paul Ross R."/>
            <person name="Yang R."/>
            <person name="Briner A.E."/>
            <person name="Felis G.E."/>
            <person name="de Vos W.M."/>
            <person name="Barrangou R."/>
            <person name="Klaenhammer T.R."/>
            <person name="Caufield P.W."/>
            <person name="Cui Y."/>
            <person name="Zhang H."/>
            <person name="O'Toole P.W."/>
        </authorList>
    </citation>
    <scope>NUCLEOTIDE SEQUENCE [LARGE SCALE GENOMIC DNA]</scope>
    <source>
        <strain evidence="8 9">DSM 20509</strain>
    </source>
</reference>
<comment type="subcellular location">
    <subcellularLocation>
        <location evidence="1">Cell membrane</location>
        <topology evidence="1">Single-pass membrane protein</topology>
    </subcellularLocation>
</comment>
<protein>
    <recommendedName>
        <fullName evidence="7">Phage shock protein PspC N-terminal domain-containing protein</fullName>
    </recommendedName>
</protein>
<dbReference type="PATRIC" id="fig|1423718.3.peg.509"/>
<keyword evidence="5 6" id="KW-0472">Membrane</keyword>
<dbReference type="EMBL" id="AYYP01000061">
    <property type="protein sequence ID" value="KRM63455.1"/>
    <property type="molecule type" value="Genomic_DNA"/>
</dbReference>
<keyword evidence="3 6" id="KW-0812">Transmembrane</keyword>